<evidence type="ECO:0000259" key="3">
    <source>
        <dbReference type="Pfam" id="PF17168"/>
    </source>
</evidence>
<dbReference type="InterPro" id="IPR032514">
    <property type="entry name" value="GtaA_central"/>
</dbReference>
<dbReference type="Pfam" id="PF17168">
    <property type="entry name" value="DUF5127"/>
    <property type="match status" value="2"/>
</dbReference>
<proteinExistence type="predicted"/>
<protein>
    <recommendedName>
        <fullName evidence="6">Glutaminase A</fullName>
    </recommendedName>
</protein>
<dbReference type="InterPro" id="IPR033433">
    <property type="entry name" value="GtaA_N"/>
</dbReference>
<gene>
    <name evidence="4" type="ORF">Slin15195_G018470</name>
</gene>
<reference evidence="4" key="1">
    <citation type="submission" date="2022-06" db="EMBL/GenBank/DDBJ databases">
        <title>Complete genome sequences of two strains of the flax pathogen Septoria linicola.</title>
        <authorList>
            <person name="Lapalu N."/>
            <person name="Simon A."/>
            <person name="Demenou B."/>
            <person name="Paumier D."/>
            <person name="Guillot M.-P."/>
            <person name="Gout L."/>
            <person name="Valade R."/>
        </authorList>
    </citation>
    <scope>NUCLEOTIDE SEQUENCE</scope>
    <source>
        <strain evidence="4">SE15195</strain>
    </source>
</reference>
<evidence type="ECO:0000259" key="2">
    <source>
        <dbReference type="Pfam" id="PF16335"/>
    </source>
</evidence>
<name>A0A9Q9EGR2_9PEZI</name>
<evidence type="ECO:0008006" key="6">
    <source>
        <dbReference type="Google" id="ProtNLM"/>
    </source>
</evidence>
<dbReference type="AlphaFoldDB" id="A0A9Q9EGR2"/>
<feature type="domain" description="Glutaminase A N-terminal" evidence="3">
    <location>
        <begin position="253"/>
        <end position="410"/>
    </location>
</feature>
<keyword evidence="5" id="KW-1185">Reference proteome</keyword>
<organism evidence="4 5">
    <name type="scientific">Septoria linicola</name>
    <dbReference type="NCBI Taxonomy" id="215465"/>
    <lineage>
        <taxon>Eukaryota</taxon>
        <taxon>Fungi</taxon>
        <taxon>Dikarya</taxon>
        <taxon>Ascomycota</taxon>
        <taxon>Pezizomycotina</taxon>
        <taxon>Dothideomycetes</taxon>
        <taxon>Dothideomycetidae</taxon>
        <taxon>Mycosphaerellales</taxon>
        <taxon>Mycosphaerellaceae</taxon>
        <taxon>Septoria</taxon>
    </lineage>
</organism>
<evidence type="ECO:0000256" key="1">
    <source>
        <dbReference type="SAM" id="SignalP"/>
    </source>
</evidence>
<accession>A0A9Q9EGR2</accession>
<feature type="chain" id="PRO_5040407790" description="Glutaminase A" evidence="1">
    <location>
        <begin position="18"/>
        <end position="776"/>
    </location>
</feature>
<dbReference type="EMBL" id="CP099418">
    <property type="protein sequence ID" value="USW48528.1"/>
    <property type="molecule type" value="Genomic_DNA"/>
</dbReference>
<feature type="domain" description="Glutaminase A N-terminal" evidence="3">
    <location>
        <begin position="103"/>
        <end position="205"/>
    </location>
</feature>
<keyword evidence="1" id="KW-0732">Signal</keyword>
<dbReference type="Pfam" id="PF16335">
    <property type="entry name" value="GtaA_6_Hairpin"/>
    <property type="match status" value="1"/>
</dbReference>
<dbReference type="PANTHER" id="PTHR31987">
    <property type="entry name" value="GLUTAMINASE A-RELATED"/>
    <property type="match status" value="1"/>
</dbReference>
<dbReference type="InterPro" id="IPR052743">
    <property type="entry name" value="Glutaminase_GtaA"/>
</dbReference>
<feature type="signal peptide" evidence="1">
    <location>
        <begin position="1"/>
        <end position="17"/>
    </location>
</feature>
<sequence length="776" mass="85248">MHLSSFFAAGLAGLASAQSSFSPLRPPAIPLAVKSPYMSTWQQAGSNGGNGGYLPGQWPTFWAGAITGWCGMIRVDNSTYVWMGKPDGNTAFVNQTAYSYTSTKSIFTLQAGPVQMVVTFLSNVTPDDLLRSSLPQTYMNVDVKSSDGRTHSVQLYTDISAEWVSGDRGVNAQWEYGNINSNAQPRVFAAAQSAVSTSQAPTVYGTQTAFTVPNTVQQTFVPIVDQDQGFKPDPTQNQPSPTFSPVRVLAANAATGGIAYHRVYRQQQLEFAQRNEQAEWGYWYYATANTTKLTFQSGSDAAVRRNFMRGGNLPNTRDKRYRAINNAYPVFGYAVNVGQLGSTTQSTLFQLSLHQQNCVRFQGTKGGVQKLPCMWTNYFSTETAAVQYFYNDYNNAQSMATSFDQQVQSDSNAAGGADYAKLTSLAVRQAFGATEFVNTPAKPYVFMKEISSDGNVNTVDVIFPFMPIAIYSNATILKWLLDPLFINQEAGNWPNKYSIHDIGSNFPNATGHSDGNAEPQPLEECGNMLIMTLAYAQRANDNAYLTQHYQILKQWTGYLIDEALIPANQISTDDFAGAAANQTNLAIKGIIGIEAMAQIANRTGNVRDGQNYTRIAQDYITKWQKLGINYNANPPHTTFTYGNQNSYSLLYNIYSDKLLGLQLVPQSVYDMQSTFYKTKFNQYGVALDTRVGFSKSDWQMFCAAVAAPDTKARFTSTIAKWTAQTTTNFAWTDLYETGNGNYPSGITFIARPVVGGMFSFLALNGAPTSGTVLPRA</sequence>
<dbReference type="Proteomes" id="UP001056384">
    <property type="component" value="Chromosome 1"/>
</dbReference>
<evidence type="ECO:0000313" key="4">
    <source>
        <dbReference type="EMBL" id="USW48528.1"/>
    </source>
</evidence>
<dbReference type="PANTHER" id="PTHR31987:SF1">
    <property type="entry name" value="GLUTAMINASE A"/>
    <property type="match status" value="1"/>
</dbReference>
<feature type="domain" description="Glutaminase A central" evidence="2">
    <location>
        <begin position="416"/>
        <end position="760"/>
    </location>
</feature>
<evidence type="ECO:0000313" key="5">
    <source>
        <dbReference type="Proteomes" id="UP001056384"/>
    </source>
</evidence>